<dbReference type="InterPro" id="IPR021270">
    <property type="entry name" value="DUF2849"/>
</dbReference>
<gene>
    <name evidence="2" type="ORF">ENSA7_18070</name>
</gene>
<evidence type="ECO:0000313" key="2">
    <source>
        <dbReference type="EMBL" id="PRQ08521.1"/>
    </source>
</evidence>
<evidence type="ECO:0008006" key="4">
    <source>
        <dbReference type="Google" id="ProtNLM"/>
    </source>
</evidence>
<accession>A0A2S9YTT3</accession>
<dbReference type="AlphaFoldDB" id="A0A2S9YTT3"/>
<proteinExistence type="predicted"/>
<evidence type="ECO:0000313" key="3">
    <source>
        <dbReference type="Proteomes" id="UP000238823"/>
    </source>
</evidence>
<feature type="compositionally biased region" description="Low complexity" evidence="1">
    <location>
        <begin position="91"/>
        <end position="108"/>
    </location>
</feature>
<dbReference type="EMBL" id="PVNL01000041">
    <property type="protein sequence ID" value="PRQ08521.1"/>
    <property type="molecule type" value="Genomic_DNA"/>
</dbReference>
<name>A0A2S9YTT3_9BACT</name>
<dbReference type="RefSeq" id="WP_181233520.1">
    <property type="nucleotide sequence ID" value="NZ_PVNL01000041.1"/>
</dbReference>
<organism evidence="2 3">
    <name type="scientific">Enhygromyxa salina</name>
    <dbReference type="NCBI Taxonomy" id="215803"/>
    <lineage>
        <taxon>Bacteria</taxon>
        <taxon>Pseudomonadati</taxon>
        <taxon>Myxococcota</taxon>
        <taxon>Polyangia</taxon>
        <taxon>Nannocystales</taxon>
        <taxon>Nannocystaceae</taxon>
        <taxon>Enhygromyxa</taxon>
    </lineage>
</organism>
<dbReference type="Pfam" id="PF11011">
    <property type="entry name" value="DUF2849"/>
    <property type="match status" value="1"/>
</dbReference>
<dbReference type="Proteomes" id="UP000238823">
    <property type="component" value="Unassembled WGS sequence"/>
</dbReference>
<comment type="caution">
    <text evidence="2">The sequence shown here is derived from an EMBL/GenBank/DDBJ whole genome shotgun (WGS) entry which is preliminary data.</text>
</comment>
<sequence length="108" mass="11721">MKLWIITGSATESGAPIYLQTNNRWTHKLSAGHPIASEAERQSLLDAAKAQQRKVCDPYWIEVRRAELGHLAPVSLREKIRAEGPTISLVSTPFSSTTPASRPAAASA</sequence>
<evidence type="ECO:0000256" key="1">
    <source>
        <dbReference type="SAM" id="MobiDB-lite"/>
    </source>
</evidence>
<reference evidence="2 3" key="1">
    <citation type="submission" date="2018-03" db="EMBL/GenBank/DDBJ databases">
        <title>Draft Genome Sequences of the Obligatory Marine Myxobacteria Enhygromyxa salina SWB007.</title>
        <authorList>
            <person name="Poehlein A."/>
            <person name="Moghaddam J.A."/>
            <person name="Harms H."/>
            <person name="Alanjari M."/>
            <person name="Koenig G.M."/>
            <person name="Daniel R."/>
            <person name="Schaeberle T.F."/>
        </authorList>
    </citation>
    <scope>NUCLEOTIDE SEQUENCE [LARGE SCALE GENOMIC DNA]</scope>
    <source>
        <strain evidence="2 3">SWB007</strain>
    </source>
</reference>
<protein>
    <recommendedName>
        <fullName evidence="4">DUF2849 domain-containing protein</fullName>
    </recommendedName>
</protein>
<feature type="region of interest" description="Disordered" evidence="1">
    <location>
        <begin position="88"/>
        <end position="108"/>
    </location>
</feature>